<protein>
    <submittedName>
        <fullName evidence="2">Uncharacterized protein</fullName>
    </submittedName>
</protein>
<evidence type="ECO:0000313" key="2">
    <source>
        <dbReference type="EMBL" id="OMJ11005.1"/>
    </source>
</evidence>
<dbReference type="AlphaFoldDB" id="A0A1R1X8R1"/>
<dbReference type="EMBL" id="LSSM01006327">
    <property type="protein sequence ID" value="OMJ11005.1"/>
    <property type="molecule type" value="Genomic_DNA"/>
</dbReference>
<feature type="region of interest" description="Disordered" evidence="1">
    <location>
        <begin position="65"/>
        <end position="89"/>
    </location>
</feature>
<feature type="compositionally biased region" description="Polar residues" evidence="1">
    <location>
        <begin position="65"/>
        <end position="78"/>
    </location>
</feature>
<evidence type="ECO:0000313" key="3">
    <source>
        <dbReference type="Proteomes" id="UP000187429"/>
    </source>
</evidence>
<name>A0A1R1X8R1_9FUNG</name>
<proteinExistence type="predicted"/>
<accession>A0A1R1X8R1</accession>
<evidence type="ECO:0000256" key="1">
    <source>
        <dbReference type="SAM" id="MobiDB-lite"/>
    </source>
</evidence>
<reference evidence="3" key="1">
    <citation type="submission" date="2017-01" db="EMBL/GenBank/DDBJ databases">
        <authorList>
            <person name="Wang Y."/>
            <person name="White M."/>
            <person name="Kvist S."/>
            <person name="Moncalvo J.-M."/>
        </authorList>
    </citation>
    <scope>NUCLEOTIDE SEQUENCE [LARGE SCALE GENOMIC DNA]</scope>
    <source>
        <strain evidence="3">ID-206-W2</strain>
    </source>
</reference>
<gene>
    <name evidence="2" type="ORF">AYI69_g10025</name>
</gene>
<dbReference type="Proteomes" id="UP000187429">
    <property type="component" value="Unassembled WGS sequence"/>
</dbReference>
<organism evidence="2 3">
    <name type="scientific">Smittium culicis</name>
    <dbReference type="NCBI Taxonomy" id="133412"/>
    <lineage>
        <taxon>Eukaryota</taxon>
        <taxon>Fungi</taxon>
        <taxon>Fungi incertae sedis</taxon>
        <taxon>Zoopagomycota</taxon>
        <taxon>Kickxellomycotina</taxon>
        <taxon>Harpellomycetes</taxon>
        <taxon>Harpellales</taxon>
        <taxon>Legeriomycetaceae</taxon>
        <taxon>Smittium</taxon>
    </lineage>
</organism>
<sequence>MASSTVSVGLVIAPSVSRIWILGASLNNRIYQLINRAFERGDGIAARYYYSAIQRNRAHFAAQPTPQSISSAAHTSQLAPAAPKPRGRKLPQRIGIRMGKQDMLELSSAQHVLEIKQRHRYRRVPMLAKRALVRILIQPRSEQYRHIRLRPHL</sequence>
<comment type="caution">
    <text evidence="2">The sequence shown here is derived from an EMBL/GenBank/DDBJ whole genome shotgun (WGS) entry which is preliminary data.</text>
</comment>
<keyword evidence="3" id="KW-1185">Reference proteome</keyword>